<comment type="caution">
    <text evidence="8">The sequence shown here is derived from an EMBL/GenBank/DDBJ whole genome shotgun (WGS) entry which is preliminary data.</text>
</comment>
<keyword evidence="4 6" id="KW-0862">Zinc</keyword>
<sequence length="367" mass="39970">MKKTSLSFMITAGILGGIFTFSVSPHLADAFDLSGTLGAVIGGAQQYRQIDAYMDHINNTDDGRNEYFQALIKDLGVSDNDYYTRLLDDIMGRLTQGIGATDPSIYNKPYLYFLNADQIFNASCGLGHVMTVNEGIFNLSENIDEIAVVIAHEMGHGQKDHVLHGTRKKLKTAIGSTILAGAIGGSAFSDKAMGVLTQHINNVQITKKAEWEADNLAFDYCYQAGYNPGAGAALWERVIEKKGDTAGNFIGEIFSPNDHPGHKERRDNYEKKISALSGGRVTIKNNSDVVQINKKDFLKPAPLADMSSTERKYLVMGNLAAAYDHGQNIYDAYVQNGTVMLGNQAIFTPVSGDISAEEAVAILNRIK</sequence>
<keyword evidence="2" id="KW-0479">Metal-binding</keyword>
<comment type="similarity">
    <text evidence="6">Belongs to the peptidase M48 family.</text>
</comment>
<organism evidence="8 9">
    <name type="scientific">Dialister invisus</name>
    <dbReference type="NCBI Taxonomy" id="218538"/>
    <lineage>
        <taxon>Bacteria</taxon>
        <taxon>Bacillati</taxon>
        <taxon>Bacillota</taxon>
        <taxon>Negativicutes</taxon>
        <taxon>Veillonellales</taxon>
        <taxon>Veillonellaceae</taxon>
        <taxon>Dialister</taxon>
    </lineage>
</organism>
<dbReference type="Proteomes" id="UP000757890">
    <property type="component" value="Unassembled WGS sequence"/>
</dbReference>
<evidence type="ECO:0000256" key="4">
    <source>
        <dbReference type="ARBA" id="ARBA00022833"/>
    </source>
</evidence>
<dbReference type="PANTHER" id="PTHR22726:SF1">
    <property type="entry name" value="METALLOENDOPEPTIDASE OMA1, MITOCHONDRIAL"/>
    <property type="match status" value="1"/>
</dbReference>
<keyword evidence="1 6" id="KW-0645">Protease</keyword>
<accession>A0A930BA32</accession>
<evidence type="ECO:0000256" key="5">
    <source>
        <dbReference type="ARBA" id="ARBA00023049"/>
    </source>
</evidence>
<keyword evidence="3 6" id="KW-0378">Hydrolase</keyword>
<dbReference type="GO" id="GO:0046872">
    <property type="term" value="F:metal ion binding"/>
    <property type="evidence" value="ECO:0007669"/>
    <property type="project" value="UniProtKB-KW"/>
</dbReference>
<evidence type="ECO:0000256" key="3">
    <source>
        <dbReference type="ARBA" id="ARBA00022801"/>
    </source>
</evidence>
<protein>
    <submittedName>
        <fullName evidence="8">M48 family metalloprotease</fullName>
    </submittedName>
</protein>
<dbReference type="GO" id="GO:0016020">
    <property type="term" value="C:membrane"/>
    <property type="evidence" value="ECO:0007669"/>
    <property type="project" value="TreeGrafter"/>
</dbReference>
<dbReference type="InterPro" id="IPR001915">
    <property type="entry name" value="Peptidase_M48"/>
</dbReference>
<keyword evidence="5 6" id="KW-0482">Metalloprotease</keyword>
<evidence type="ECO:0000313" key="8">
    <source>
        <dbReference type="EMBL" id="MBF1130269.1"/>
    </source>
</evidence>
<evidence type="ECO:0000256" key="2">
    <source>
        <dbReference type="ARBA" id="ARBA00022723"/>
    </source>
</evidence>
<proteinExistence type="inferred from homology"/>
<dbReference type="GO" id="GO:0051603">
    <property type="term" value="P:proteolysis involved in protein catabolic process"/>
    <property type="evidence" value="ECO:0007669"/>
    <property type="project" value="TreeGrafter"/>
</dbReference>
<dbReference type="PANTHER" id="PTHR22726">
    <property type="entry name" value="METALLOENDOPEPTIDASE OMA1"/>
    <property type="match status" value="1"/>
</dbReference>
<evidence type="ECO:0000256" key="1">
    <source>
        <dbReference type="ARBA" id="ARBA00022670"/>
    </source>
</evidence>
<evidence type="ECO:0000259" key="7">
    <source>
        <dbReference type="Pfam" id="PF01435"/>
    </source>
</evidence>
<gene>
    <name evidence="8" type="ORF">HXL70_09580</name>
</gene>
<dbReference type="GO" id="GO:0004222">
    <property type="term" value="F:metalloendopeptidase activity"/>
    <property type="evidence" value="ECO:0007669"/>
    <property type="project" value="InterPro"/>
</dbReference>
<dbReference type="AlphaFoldDB" id="A0A930BA32"/>
<dbReference type="InterPro" id="IPR051156">
    <property type="entry name" value="Mito/Outer_Membr_Metalloprot"/>
</dbReference>
<dbReference type="CDD" id="cd07324">
    <property type="entry name" value="M48C_Oma1-like"/>
    <property type="match status" value="1"/>
</dbReference>
<evidence type="ECO:0000256" key="6">
    <source>
        <dbReference type="RuleBase" id="RU003983"/>
    </source>
</evidence>
<feature type="domain" description="Peptidase M48" evidence="7">
    <location>
        <begin position="109"/>
        <end position="266"/>
    </location>
</feature>
<evidence type="ECO:0000313" key="9">
    <source>
        <dbReference type="Proteomes" id="UP000757890"/>
    </source>
</evidence>
<comment type="cofactor">
    <cofactor evidence="6">
        <name>Zn(2+)</name>
        <dbReference type="ChEBI" id="CHEBI:29105"/>
    </cofactor>
    <text evidence="6">Binds 1 zinc ion per subunit.</text>
</comment>
<dbReference type="Gene3D" id="3.30.2010.10">
    <property type="entry name" value="Metalloproteases ('zincins'), catalytic domain"/>
    <property type="match status" value="1"/>
</dbReference>
<dbReference type="EMBL" id="JABZMK010000149">
    <property type="protein sequence ID" value="MBF1130269.1"/>
    <property type="molecule type" value="Genomic_DNA"/>
</dbReference>
<reference evidence="8" key="1">
    <citation type="submission" date="2020-04" db="EMBL/GenBank/DDBJ databases">
        <title>Deep metagenomics examines the oral microbiome during advanced dental caries in children, revealing novel taxa and co-occurrences with host molecules.</title>
        <authorList>
            <person name="Baker J.L."/>
            <person name="Morton J.T."/>
            <person name="Dinis M."/>
            <person name="Alvarez R."/>
            <person name="Tran N.C."/>
            <person name="Knight R."/>
            <person name="Edlund A."/>
        </authorList>
    </citation>
    <scope>NUCLEOTIDE SEQUENCE</scope>
    <source>
        <strain evidence="8">JCVI_32_bin.14</strain>
    </source>
</reference>
<dbReference type="Pfam" id="PF01435">
    <property type="entry name" value="Peptidase_M48"/>
    <property type="match status" value="1"/>
</dbReference>
<name>A0A930BA32_9FIRM</name>